<reference evidence="2" key="1">
    <citation type="submission" date="2021-01" db="EMBL/GenBank/DDBJ databases">
        <authorList>
            <person name="Corre E."/>
            <person name="Pelletier E."/>
            <person name="Niang G."/>
            <person name="Scheremetjew M."/>
            <person name="Finn R."/>
            <person name="Kale V."/>
            <person name="Holt S."/>
            <person name="Cochrane G."/>
            <person name="Meng A."/>
            <person name="Brown T."/>
            <person name="Cohen L."/>
        </authorList>
    </citation>
    <scope>NUCLEOTIDE SEQUENCE</scope>
    <source>
        <strain evidence="2">CCMP1452</strain>
    </source>
</reference>
<gene>
    <name evidence="2" type="ORF">EANT1437_LOCUS15038</name>
</gene>
<dbReference type="AlphaFoldDB" id="A0A7S2WQB2"/>
<name>A0A7S2WQB2_9STRA</name>
<organism evidence="2">
    <name type="scientific">Eucampia antarctica</name>
    <dbReference type="NCBI Taxonomy" id="49252"/>
    <lineage>
        <taxon>Eukaryota</taxon>
        <taxon>Sar</taxon>
        <taxon>Stramenopiles</taxon>
        <taxon>Ochrophyta</taxon>
        <taxon>Bacillariophyta</taxon>
        <taxon>Mediophyceae</taxon>
        <taxon>Biddulphiophycidae</taxon>
        <taxon>Hemiaulales</taxon>
        <taxon>Hemiaulaceae</taxon>
        <taxon>Eucampia</taxon>
    </lineage>
</organism>
<evidence type="ECO:0000313" key="2">
    <source>
        <dbReference type="EMBL" id="CAD9700003.1"/>
    </source>
</evidence>
<evidence type="ECO:0000256" key="1">
    <source>
        <dbReference type="SAM" id="MobiDB-lite"/>
    </source>
</evidence>
<dbReference type="EMBL" id="HBHI01029382">
    <property type="protein sequence ID" value="CAD9700003.1"/>
    <property type="molecule type" value="Transcribed_RNA"/>
</dbReference>
<sequence length="236" mass="24988">MVASGKPLQDGILHGSAPCTPIQKHGVFQVSYSPEDAIGNNIVKTLAQSCCGLPTFGDADDDAGGSGGGWLPSYSLLSGNFVASSPNTSTTEVIDKEEKISSLSSLENFSHIKPVEYVVECDDSSASSVRSLDANEDPVRTFLMTDSKTGRRFAVPIESSGGRSFTDNRIWCFRRGRFCRSGESPDPNFRWTDELQVAYLAALAVQRSSNSVSSNGSGRGDGGSVSPATSGLFGQQ</sequence>
<feature type="compositionally biased region" description="Polar residues" evidence="1">
    <location>
        <begin position="227"/>
        <end position="236"/>
    </location>
</feature>
<proteinExistence type="predicted"/>
<feature type="region of interest" description="Disordered" evidence="1">
    <location>
        <begin position="210"/>
        <end position="236"/>
    </location>
</feature>
<accession>A0A7S2WQB2</accession>
<protein>
    <submittedName>
        <fullName evidence="2">Uncharacterized protein</fullName>
    </submittedName>
</protein>